<feature type="compositionally biased region" description="Basic and acidic residues" evidence="1">
    <location>
        <begin position="160"/>
        <end position="169"/>
    </location>
</feature>
<dbReference type="InterPro" id="IPR021109">
    <property type="entry name" value="Peptidase_aspartic_dom_sf"/>
</dbReference>
<keyword evidence="3" id="KW-1185">Reference proteome</keyword>
<feature type="compositionally biased region" description="Polar residues" evidence="1">
    <location>
        <begin position="182"/>
        <end position="193"/>
    </location>
</feature>
<evidence type="ECO:0008006" key="4">
    <source>
        <dbReference type="Google" id="ProtNLM"/>
    </source>
</evidence>
<feature type="region of interest" description="Disordered" evidence="1">
    <location>
        <begin position="150"/>
        <end position="193"/>
    </location>
</feature>
<evidence type="ECO:0000256" key="1">
    <source>
        <dbReference type="SAM" id="MobiDB-lite"/>
    </source>
</evidence>
<dbReference type="CDD" id="cd05483">
    <property type="entry name" value="retropepsin_like_bacteria"/>
    <property type="match status" value="1"/>
</dbReference>
<comment type="caution">
    <text evidence="2">The sequence shown here is derived from an EMBL/GenBank/DDBJ whole genome shotgun (WGS) entry which is preliminary data.</text>
</comment>
<accession>A0ABR2YPH7</accession>
<evidence type="ECO:0000313" key="2">
    <source>
        <dbReference type="EMBL" id="KAK9908847.1"/>
    </source>
</evidence>
<organism evidence="2 3">
    <name type="scientific">Coccomyxa subellipsoidea</name>
    <dbReference type="NCBI Taxonomy" id="248742"/>
    <lineage>
        <taxon>Eukaryota</taxon>
        <taxon>Viridiplantae</taxon>
        <taxon>Chlorophyta</taxon>
        <taxon>core chlorophytes</taxon>
        <taxon>Trebouxiophyceae</taxon>
        <taxon>Trebouxiophyceae incertae sedis</taxon>
        <taxon>Coccomyxaceae</taxon>
        <taxon>Coccomyxa</taxon>
    </lineage>
</organism>
<feature type="region of interest" description="Disordered" evidence="1">
    <location>
        <begin position="1"/>
        <end position="33"/>
    </location>
</feature>
<dbReference type="EMBL" id="JALJOT010000007">
    <property type="protein sequence ID" value="KAK9908847.1"/>
    <property type="molecule type" value="Genomic_DNA"/>
</dbReference>
<protein>
    <recommendedName>
        <fullName evidence="4">Peptidase A2 domain-containing protein</fullName>
    </recommendedName>
</protein>
<gene>
    <name evidence="2" type="ORF">WJX75_003677</name>
</gene>
<proteinExistence type="predicted"/>
<name>A0ABR2YPH7_9CHLO</name>
<dbReference type="Gene3D" id="2.40.70.10">
    <property type="entry name" value="Acid Proteases"/>
    <property type="match status" value="1"/>
</dbReference>
<dbReference type="Proteomes" id="UP001491310">
    <property type="component" value="Unassembled WGS sequence"/>
</dbReference>
<evidence type="ECO:0000313" key="3">
    <source>
        <dbReference type="Proteomes" id="UP001491310"/>
    </source>
</evidence>
<dbReference type="Pfam" id="PF13650">
    <property type="entry name" value="Asp_protease_2"/>
    <property type="match status" value="1"/>
</dbReference>
<dbReference type="InterPro" id="IPR034122">
    <property type="entry name" value="Retropepsin-like_bacterial"/>
</dbReference>
<reference evidence="2 3" key="1">
    <citation type="journal article" date="2024" name="Nat. Commun.">
        <title>Phylogenomics reveals the evolutionary origins of lichenization in chlorophyte algae.</title>
        <authorList>
            <person name="Puginier C."/>
            <person name="Libourel C."/>
            <person name="Otte J."/>
            <person name="Skaloud P."/>
            <person name="Haon M."/>
            <person name="Grisel S."/>
            <person name="Petersen M."/>
            <person name="Berrin J.G."/>
            <person name="Delaux P.M."/>
            <person name="Dal Grande F."/>
            <person name="Keller J."/>
        </authorList>
    </citation>
    <scope>NUCLEOTIDE SEQUENCE [LARGE SCALE GENOMIC DNA]</scope>
    <source>
        <strain evidence="2 3">SAG 216-7</strain>
    </source>
</reference>
<sequence length="614" mass="67104">MIINIARNEARRPTQSAALPKKDIPQKKKGKPSADTILKRVQKAIGITFPEDKEACFSGNGVHLGLAVSWQLRCRGDGAFLEQIRGQHLNFTYGHPGVPNGTLTAQAWGVEWDDLPKEMQLDDHEALLVQSWVRTGFWVTETALRNLSITLNQESEPPMEEPRAPEMSDSRLSSLHVPEDGLSTSGSDAQGSEDSVVLSLRLKRGKVKALLWVCTKTWQPQRLSCPLCGQLDASTYECWTDWQTGGPSVRYPEVVVQRGGTGGDNSFVTESIAWQPHSAPHSYLIPPSPVRPPDAHFDKKAPPFTQAWWAASGHVLVRPVINGSDALGFFILDTGASGCVIEKAAADRLGLAGFGELYVAGMAGRIQSRFRKANTLSLGPLTIDNPLFMEMGIGGLSRGAPGPVIGIVGYDVFRRAVIELPPPSREAMQESVRMLMHDPEAYQPDGRVALHWQELQMLANLPHVSAHFELPRQQRKEGQQQEDRVPSSALFLLDSGAGGVEVMLHARAAQELQLHSAPHVRTHTLKGVGGAHKKALNMNSSRLPWLRLSGTMFDEVLCLAAKTSGGPDFSVYTQGAICAGLLSRCTTVFDYPHRRIAFLPSRTESGLPQQSQAT</sequence>